<dbReference type="RefSeq" id="WP_282516975.1">
    <property type="nucleotide sequence ID" value="NZ_JASCIR010000050.1"/>
</dbReference>
<reference evidence="2 3" key="1">
    <citation type="submission" date="2023-05" db="EMBL/GenBank/DDBJ databases">
        <title>Draft genome sequence of Streptomyces sp. B-S-A8 isolated from a cave soil in Thailand.</title>
        <authorList>
            <person name="Chamroensaksri N."/>
            <person name="Muangham S."/>
        </authorList>
    </citation>
    <scope>NUCLEOTIDE SEQUENCE [LARGE SCALE GENOMIC DNA]</scope>
    <source>
        <strain evidence="2 3">B-S-A8</strain>
    </source>
</reference>
<accession>A0ABT6S1E4</accession>
<dbReference type="PANTHER" id="PTHR13696">
    <property type="entry name" value="P-LOOP CONTAINING NUCLEOSIDE TRIPHOSPHATE HYDROLASE"/>
    <property type="match status" value="1"/>
</dbReference>
<dbReference type="InterPro" id="IPR027417">
    <property type="entry name" value="P-loop_NTPase"/>
</dbReference>
<gene>
    <name evidence="2" type="ORF">QIS99_30475</name>
</gene>
<evidence type="ECO:0000259" key="1">
    <source>
        <dbReference type="Pfam" id="PF01656"/>
    </source>
</evidence>
<feature type="domain" description="CobQ/CobB/MinD/ParA nucleotide binding" evidence="1">
    <location>
        <begin position="7"/>
        <end position="194"/>
    </location>
</feature>
<dbReference type="SUPFAM" id="SSF52540">
    <property type="entry name" value="P-loop containing nucleoside triphosphate hydrolases"/>
    <property type="match status" value="1"/>
</dbReference>
<organism evidence="2 3">
    <name type="scientific">Streptomyces solicavernae</name>
    <dbReference type="NCBI Taxonomy" id="3043614"/>
    <lineage>
        <taxon>Bacteria</taxon>
        <taxon>Bacillati</taxon>
        <taxon>Actinomycetota</taxon>
        <taxon>Actinomycetes</taxon>
        <taxon>Kitasatosporales</taxon>
        <taxon>Streptomycetaceae</taxon>
        <taxon>Streptomyces</taxon>
    </lineage>
</organism>
<protein>
    <submittedName>
        <fullName evidence="2">ParA family protein</fullName>
    </submittedName>
</protein>
<dbReference type="CDD" id="cd02042">
    <property type="entry name" value="ParAB_family"/>
    <property type="match status" value="1"/>
</dbReference>
<evidence type="ECO:0000313" key="3">
    <source>
        <dbReference type="Proteomes" id="UP001224661"/>
    </source>
</evidence>
<comment type="caution">
    <text evidence="2">The sequence shown here is derived from an EMBL/GenBank/DDBJ whole genome shotgun (WGS) entry which is preliminary data.</text>
</comment>
<dbReference type="EMBL" id="JASCIR010000050">
    <property type="protein sequence ID" value="MDI3390487.1"/>
    <property type="molecule type" value="Genomic_DNA"/>
</dbReference>
<dbReference type="PANTHER" id="PTHR13696:SF99">
    <property type="entry name" value="COBYRINIC ACID AC-DIAMIDE SYNTHASE"/>
    <property type="match status" value="1"/>
</dbReference>
<dbReference type="Pfam" id="PF01656">
    <property type="entry name" value="CbiA"/>
    <property type="match status" value="1"/>
</dbReference>
<dbReference type="Proteomes" id="UP001224661">
    <property type="component" value="Unassembled WGS sequence"/>
</dbReference>
<dbReference type="InterPro" id="IPR050678">
    <property type="entry name" value="DNA_Partitioning_ATPase"/>
</dbReference>
<name>A0ABT6S1E4_9ACTN</name>
<proteinExistence type="predicted"/>
<evidence type="ECO:0000313" key="2">
    <source>
        <dbReference type="EMBL" id="MDI3390487.1"/>
    </source>
</evidence>
<keyword evidence="3" id="KW-1185">Reference proteome</keyword>
<dbReference type="InterPro" id="IPR002586">
    <property type="entry name" value="CobQ/CobB/MinD/ParA_Nub-bd_dom"/>
</dbReference>
<dbReference type="Gene3D" id="3.40.50.300">
    <property type="entry name" value="P-loop containing nucleotide triphosphate hydrolases"/>
    <property type="match status" value="1"/>
</dbReference>
<sequence length="243" mass="26987">MPYISVLLNRKGGVGKSLISTMLAAVYAETLGDNGEVAVVSIDPQGTTIEHAEKVRAKGRTVPFRVLDLSGQTDRLRQLRKGKASVIIVDTPGFMPLKVEDPEDESIDPLGDGTVGDSLRAILDVADDVIVPLPAEGAAFTPTMVTVERVLWPRQMPHGVLINDWDPRDGTVDRDRTISLAKKRGWDVYNTTIRHYKPHTRALANGRLCTQYESNHTSTKAKADFQELALEHQLRRHRYAEVR</sequence>